<dbReference type="Proteomes" id="UP000075885">
    <property type="component" value="Unassembled WGS sequence"/>
</dbReference>
<reference evidence="2" key="2">
    <citation type="submission" date="2020-05" db="UniProtKB">
        <authorList>
            <consortium name="EnsemblMetazoa"/>
        </authorList>
    </citation>
    <scope>IDENTIFICATION</scope>
    <source>
        <strain evidence="2">Epiroticus2</strain>
    </source>
</reference>
<dbReference type="AlphaFoldDB" id="A0A182PX04"/>
<reference evidence="3" key="1">
    <citation type="submission" date="2013-03" db="EMBL/GenBank/DDBJ databases">
        <title>The Genome Sequence of Anopheles epiroticus epiroticus2.</title>
        <authorList>
            <consortium name="The Broad Institute Genomics Platform"/>
            <person name="Neafsey D.E."/>
            <person name="Howell P."/>
            <person name="Walker B."/>
            <person name="Young S.K."/>
            <person name="Zeng Q."/>
            <person name="Gargeya S."/>
            <person name="Fitzgerald M."/>
            <person name="Haas B."/>
            <person name="Abouelleil A."/>
            <person name="Allen A.W."/>
            <person name="Alvarado L."/>
            <person name="Arachchi H.M."/>
            <person name="Berlin A.M."/>
            <person name="Chapman S.B."/>
            <person name="Gainer-Dewar J."/>
            <person name="Goldberg J."/>
            <person name="Griggs A."/>
            <person name="Gujja S."/>
            <person name="Hansen M."/>
            <person name="Howarth C."/>
            <person name="Imamovic A."/>
            <person name="Ireland A."/>
            <person name="Larimer J."/>
            <person name="McCowan C."/>
            <person name="Murphy C."/>
            <person name="Pearson M."/>
            <person name="Poon T.W."/>
            <person name="Priest M."/>
            <person name="Roberts A."/>
            <person name="Saif S."/>
            <person name="Shea T."/>
            <person name="Sisk P."/>
            <person name="Sykes S."/>
            <person name="Wortman J."/>
            <person name="Nusbaum C."/>
            <person name="Birren B."/>
        </authorList>
    </citation>
    <scope>NUCLEOTIDE SEQUENCE [LARGE SCALE GENOMIC DNA]</scope>
    <source>
        <strain evidence="3">Epiroticus2</strain>
    </source>
</reference>
<evidence type="ECO:0008006" key="4">
    <source>
        <dbReference type="Google" id="ProtNLM"/>
    </source>
</evidence>
<accession>A0A182PX04</accession>
<name>A0A182PX04_9DIPT</name>
<dbReference type="PANTHER" id="PTHR33053">
    <property type="entry name" value="PROTEIN, PUTATIVE-RELATED"/>
    <property type="match status" value="1"/>
</dbReference>
<feature type="region of interest" description="Disordered" evidence="1">
    <location>
        <begin position="1"/>
        <end position="40"/>
    </location>
</feature>
<sequence length="391" mass="44810">MAKEWEEENYPQHSETQPTTSKALLSQEIDGNDRVDEDDDTFGWDDPYKMFDDMSLLDCLRYLAVANQLSRSVVNMILAILRKKFDADVPKDARTLVKTPTAVGEKNRNVEPRVTPFSLDVSTDGLPLHKSGPTQIWPILLKVVELPKLPVMTVAAFSGPSKPESIIPFLEPLIDELNLIQREGLVIGDKTPWRTPLEKLENFDMINGIVSIDRLHQIDEDVSRKILQGMINGKFLNNCENWTPPQKEAVSQILINIAFELHHHVRHLKYIAFWRRKPSFGPSIIISVTLKDFMTPQSFNFLLYFCGVTILSSSAHQHIWCRVDEFIRKFGKEFGTFYGREHITSNVHNLQHVYGEVAMYGPLDGFSAYPFESHLQQIKRWVRSGTKCAEQ</sequence>
<protein>
    <recommendedName>
        <fullName evidence="4">PiggyBac transposable element-derived protein domain-containing protein</fullName>
    </recommendedName>
</protein>
<dbReference type="EnsemblMetazoa" id="AEPI011491-RA">
    <property type="protein sequence ID" value="AEPI011491-PA"/>
    <property type="gene ID" value="AEPI011491"/>
</dbReference>
<keyword evidence="3" id="KW-1185">Reference proteome</keyword>
<evidence type="ECO:0000313" key="2">
    <source>
        <dbReference type="EnsemblMetazoa" id="AEPI011491-PA"/>
    </source>
</evidence>
<proteinExistence type="predicted"/>
<evidence type="ECO:0000313" key="3">
    <source>
        <dbReference type="Proteomes" id="UP000075885"/>
    </source>
</evidence>
<dbReference type="VEuPathDB" id="VectorBase:AEPI011491"/>
<dbReference type="STRING" id="199890.A0A182PX04"/>
<evidence type="ECO:0000256" key="1">
    <source>
        <dbReference type="SAM" id="MobiDB-lite"/>
    </source>
</evidence>
<dbReference type="PANTHER" id="PTHR33053:SF9">
    <property type="entry name" value="AGAP000105-PA"/>
    <property type="match status" value="1"/>
</dbReference>
<organism evidence="2 3">
    <name type="scientific">Anopheles epiroticus</name>
    <dbReference type="NCBI Taxonomy" id="199890"/>
    <lineage>
        <taxon>Eukaryota</taxon>
        <taxon>Metazoa</taxon>
        <taxon>Ecdysozoa</taxon>
        <taxon>Arthropoda</taxon>
        <taxon>Hexapoda</taxon>
        <taxon>Insecta</taxon>
        <taxon>Pterygota</taxon>
        <taxon>Neoptera</taxon>
        <taxon>Endopterygota</taxon>
        <taxon>Diptera</taxon>
        <taxon>Nematocera</taxon>
        <taxon>Culicoidea</taxon>
        <taxon>Culicidae</taxon>
        <taxon>Anophelinae</taxon>
        <taxon>Anopheles</taxon>
    </lineage>
</organism>
<feature type="compositionally biased region" description="Polar residues" evidence="1">
    <location>
        <begin position="11"/>
        <end position="24"/>
    </location>
</feature>